<evidence type="ECO:0000259" key="3">
    <source>
        <dbReference type="PROSITE" id="PS51782"/>
    </source>
</evidence>
<dbReference type="Pfam" id="PF01476">
    <property type="entry name" value="LysM"/>
    <property type="match status" value="2"/>
</dbReference>
<evidence type="ECO:0000313" key="5">
    <source>
        <dbReference type="Proteomes" id="UP000178449"/>
    </source>
</evidence>
<dbReference type="PROSITE" id="PS51782">
    <property type="entry name" value="LYSM"/>
    <property type="match status" value="2"/>
</dbReference>
<dbReference type="InterPro" id="IPR023346">
    <property type="entry name" value="Lysozyme-like_dom_sf"/>
</dbReference>
<gene>
    <name evidence="4" type="ORF">A2527_06415</name>
</gene>
<dbReference type="SMART" id="SM00257">
    <property type="entry name" value="LysM"/>
    <property type="match status" value="2"/>
</dbReference>
<dbReference type="GO" id="GO:0008933">
    <property type="term" value="F:peptidoglycan lytic transglycosylase activity"/>
    <property type="evidence" value="ECO:0007669"/>
    <property type="project" value="InterPro"/>
</dbReference>
<dbReference type="InterPro" id="IPR008258">
    <property type="entry name" value="Transglycosylase_SLT_dom_1"/>
</dbReference>
<dbReference type="PANTHER" id="PTHR37423:SF2">
    <property type="entry name" value="MEMBRANE-BOUND LYTIC MUREIN TRANSGLYCOSYLASE C"/>
    <property type="match status" value="1"/>
</dbReference>
<dbReference type="EMBL" id="MFNE01000030">
    <property type="protein sequence ID" value="OGG94970.1"/>
    <property type="molecule type" value="Genomic_DNA"/>
</dbReference>
<proteinExistence type="inferred from homology"/>
<dbReference type="GO" id="GO:0016020">
    <property type="term" value="C:membrane"/>
    <property type="evidence" value="ECO:0007669"/>
    <property type="project" value="InterPro"/>
</dbReference>
<dbReference type="Proteomes" id="UP000178449">
    <property type="component" value="Unassembled WGS sequence"/>
</dbReference>
<dbReference type="PROSITE" id="PS00922">
    <property type="entry name" value="TRANSGLYCOSYLASE"/>
    <property type="match status" value="1"/>
</dbReference>
<keyword evidence="2" id="KW-0732">Signal</keyword>
<dbReference type="SUPFAM" id="SSF54106">
    <property type="entry name" value="LysM domain"/>
    <property type="match status" value="2"/>
</dbReference>
<dbReference type="PANTHER" id="PTHR37423">
    <property type="entry name" value="SOLUBLE LYTIC MUREIN TRANSGLYCOSYLASE-RELATED"/>
    <property type="match status" value="1"/>
</dbReference>
<dbReference type="Gene3D" id="3.10.350.10">
    <property type="entry name" value="LysM domain"/>
    <property type="match status" value="2"/>
</dbReference>
<dbReference type="AlphaFoldDB" id="A0A1F6GA39"/>
<sequence>MKRYLLLMLALLFCLNLYAQDQDQDLSLDELADPQVVGKTQLSPEEAEDLEIKDKDEAVSAEMDGQMPPSLAEADELAAPVSVDEIPIYSNKKIEAFVAMYTGRKRDVFEQAVERSATYLPMIRRIFAEEGLPPNLAFLSVVESNFNPQARSRASALGLWQFMSYTGRMYGLSNSWWHDERYDPEKSTRAAAKYLKNLYREFGDWELALAAYNSGSGRVRGAIKRAVRLGKDQDFWALKLPRETRGYVPAFYAVNILFANLEAYGFNDLPEMLEEKPRYPLEVPGGVTLAQISEVIGIDEAELQSLNPSIPKGLTPAHHPTYVIMVPRPIEPDQEKLNQLEQNRTRFWKYHQVQKGDNLWSISREYGVPIAQIISFNQISRGKLLRLNQRIMLPVSNSYVLPQYSRVSAQISAPANRDGFIYHTVQRGDSLWSISQAYKVTIHQIKAWNYRAEQRWRHLRPGEQVAVKLPQKETNTL</sequence>
<dbReference type="SUPFAM" id="SSF53955">
    <property type="entry name" value="Lysozyme-like"/>
    <property type="match status" value="1"/>
</dbReference>
<evidence type="ECO:0000256" key="1">
    <source>
        <dbReference type="ARBA" id="ARBA00007734"/>
    </source>
</evidence>
<dbReference type="GO" id="GO:0000270">
    <property type="term" value="P:peptidoglycan metabolic process"/>
    <property type="evidence" value="ECO:0007669"/>
    <property type="project" value="InterPro"/>
</dbReference>
<dbReference type="CDD" id="cd00118">
    <property type="entry name" value="LysM"/>
    <property type="match status" value="2"/>
</dbReference>
<evidence type="ECO:0000256" key="2">
    <source>
        <dbReference type="SAM" id="SignalP"/>
    </source>
</evidence>
<comment type="caution">
    <text evidence="4">The sequence shown here is derived from an EMBL/GenBank/DDBJ whole genome shotgun (WGS) entry which is preliminary data.</text>
</comment>
<accession>A0A1F6GA39</accession>
<name>A0A1F6GA39_9PROT</name>
<feature type="signal peptide" evidence="2">
    <location>
        <begin position="1"/>
        <end position="19"/>
    </location>
</feature>
<feature type="chain" id="PRO_5009524597" description="LysM domain-containing protein" evidence="2">
    <location>
        <begin position="20"/>
        <end position="477"/>
    </location>
</feature>
<protein>
    <recommendedName>
        <fullName evidence="3">LysM domain-containing protein</fullName>
    </recommendedName>
</protein>
<reference evidence="4 5" key="1">
    <citation type="journal article" date="2016" name="Nat. Commun.">
        <title>Thousands of microbial genomes shed light on interconnected biogeochemical processes in an aquifer system.</title>
        <authorList>
            <person name="Anantharaman K."/>
            <person name="Brown C.T."/>
            <person name="Hug L.A."/>
            <person name="Sharon I."/>
            <person name="Castelle C.J."/>
            <person name="Probst A.J."/>
            <person name="Thomas B.C."/>
            <person name="Singh A."/>
            <person name="Wilkins M.J."/>
            <person name="Karaoz U."/>
            <person name="Brodie E.L."/>
            <person name="Williams K.H."/>
            <person name="Hubbard S.S."/>
            <person name="Banfield J.F."/>
        </authorList>
    </citation>
    <scope>NUCLEOTIDE SEQUENCE [LARGE SCALE GENOMIC DNA]</scope>
</reference>
<evidence type="ECO:0000313" key="4">
    <source>
        <dbReference type="EMBL" id="OGG94970.1"/>
    </source>
</evidence>
<dbReference type="InterPro" id="IPR036779">
    <property type="entry name" value="LysM_dom_sf"/>
</dbReference>
<organism evidence="4 5">
    <name type="scientific">Candidatus Lambdaproteobacteria bacterium RIFOXYD2_FULL_50_16</name>
    <dbReference type="NCBI Taxonomy" id="1817772"/>
    <lineage>
        <taxon>Bacteria</taxon>
        <taxon>Pseudomonadati</taxon>
        <taxon>Pseudomonadota</taxon>
        <taxon>Candidatus Lambdaproteobacteria</taxon>
    </lineage>
</organism>
<dbReference type="Gene3D" id="1.10.530.10">
    <property type="match status" value="1"/>
</dbReference>
<comment type="similarity">
    <text evidence="1">Belongs to the transglycosylase Slt family.</text>
</comment>
<feature type="domain" description="LysM" evidence="3">
    <location>
        <begin position="349"/>
        <end position="393"/>
    </location>
</feature>
<dbReference type="InterPro" id="IPR018392">
    <property type="entry name" value="LysM"/>
</dbReference>
<dbReference type="Pfam" id="PF01464">
    <property type="entry name" value="SLT"/>
    <property type="match status" value="1"/>
</dbReference>
<dbReference type="InterPro" id="IPR000189">
    <property type="entry name" value="Transglyc_AS"/>
</dbReference>
<dbReference type="CDD" id="cd16894">
    <property type="entry name" value="MltD-like"/>
    <property type="match status" value="1"/>
</dbReference>
<dbReference type="STRING" id="1817772.A2527_06415"/>
<feature type="domain" description="LysM" evidence="3">
    <location>
        <begin position="421"/>
        <end position="467"/>
    </location>
</feature>